<protein>
    <recommendedName>
        <fullName evidence="3">Histone deacetylase</fullName>
    </recommendedName>
</protein>
<evidence type="ECO:0008006" key="3">
    <source>
        <dbReference type="Google" id="ProtNLM"/>
    </source>
</evidence>
<dbReference type="ExpressionAtlas" id="A0A5S9YG01">
    <property type="expression patterns" value="differential"/>
</dbReference>
<accession>A0A5S9YG01</accession>
<name>A0A5S9YG01_ARATH</name>
<evidence type="ECO:0000313" key="2">
    <source>
        <dbReference type="Proteomes" id="UP000434276"/>
    </source>
</evidence>
<dbReference type="OrthoDB" id="424012at2759"/>
<evidence type="ECO:0000313" key="1">
    <source>
        <dbReference type="EMBL" id="CAA0411212.1"/>
    </source>
</evidence>
<organism evidence="1 2">
    <name type="scientific">Arabidopsis thaliana</name>
    <name type="common">Mouse-ear cress</name>
    <dbReference type="NCBI Taxonomy" id="3702"/>
    <lineage>
        <taxon>Eukaryota</taxon>
        <taxon>Viridiplantae</taxon>
        <taxon>Streptophyta</taxon>
        <taxon>Embryophyta</taxon>
        <taxon>Tracheophyta</taxon>
        <taxon>Spermatophyta</taxon>
        <taxon>Magnoliopsida</taxon>
        <taxon>eudicotyledons</taxon>
        <taxon>Gunneridae</taxon>
        <taxon>Pentapetalae</taxon>
        <taxon>rosids</taxon>
        <taxon>malvids</taxon>
        <taxon>Brassicales</taxon>
        <taxon>Brassicaceae</taxon>
        <taxon>Camelineae</taxon>
        <taxon>Arabidopsis</taxon>
    </lineage>
</organism>
<dbReference type="EMBL" id="CACSHJ010000096">
    <property type="protein sequence ID" value="CAA0411212.1"/>
    <property type="molecule type" value="Genomic_DNA"/>
</dbReference>
<gene>
    <name evidence="1" type="ORF">C24_LOCUS26235</name>
</gene>
<sequence length="252" mass="27994">MAMADKKYGNCDDKVAGKSQQGTLVEKEQVDTASTSWRIDLAKVDVWYASYGSNMWKPRFICYIQGGQAEGMIKACVGSMDKSPPKEIMWKTFPHRLLFGRETSMFWGVGGVAYTNPLTNLNDQTHMCLYRITLEQFNDLLFQENELNVDSDYPFFDLAALRLAEKEGSISLQTASDSLYGNVVCLGKEGVIPILTLTCTLSVVEKFKSGEIPIRPPAKAYANTLIRGLVKGGRFSIEEAEAYIDNAASKPL</sequence>
<reference evidence="1 2" key="1">
    <citation type="submission" date="2019-12" db="EMBL/GenBank/DDBJ databases">
        <authorList>
            <person name="Jiao W.-B."/>
            <person name="Schneeberger K."/>
        </authorList>
    </citation>
    <scope>NUCLEOTIDE SEQUENCE [LARGE SCALE GENOMIC DNA]</scope>
    <source>
        <strain evidence="2">cv. C24</strain>
    </source>
</reference>
<dbReference type="Gene3D" id="3.10.490.10">
    <property type="entry name" value="Gamma-glutamyl cyclotransferase-like"/>
    <property type="match status" value="1"/>
</dbReference>
<proteinExistence type="predicted"/>
<dbReference type="Proteomes" id="UP000434276">
    <property type="component" value="Unassembled WGS sequence"/>
</dbReference>
<dbReference type="AlphaFoldDB" id="A0A5S9YG01"/>